<evidence type="ECO:0000313" key="4">
    <source>
        <dbReference type="EnsemblPlants" id="Pp3c18_5430V3.1"/>
    </source>
</evidence>
<dbReference type="GO" id="GO:0016841">
    <property type="term" value="F:ammonia-lyase activity"/>
    <property type="evidence" value="ECO:0000318"/>
    <property type="project" value="GO_Central"/>
</dbReference>
<dbReference type="EMBL" id="ABEU02000018">
    <property type="protein sequence ID" value="PNR34866.1"/>
    <property type="molecule type" value="Genomic_DNA"/>
</dbReference>
<dbReference type="PaxDb" id="3218-PP1S518_2V6.1"/>
<dbReference type="EnsemblPlants" id="Pp3c18_5430V3.1">
    <property type="protein sequence ID" value="Pp3c18_5430V3.1"/>
    <property type="gene ID" value="Pp3c18_5430"/>
</dbReference>
<organism evidence="3">
    <name type="scientific">Physcomitrium patens</name>
    <name type="common">Spreading-leaved earth moss</name>
    <name type="synonym">Physcomitrella patens</name>
    <dbReference type="NCBI Taxonomy" id="3218"/>
    <lineage>
        <taxon>Eukaryota</taxon>
        <taxon>Viridiplantae</taxon>
        <taxon>Streptophyta</taxon>
        <taxon>Embryophyta</taxon>
        <taxon>Bryophyta</taxon>
        <taxon>Bryophytina</taxon>
        <taxon>Bryopsida</taxon>
        <taxon>Funariidae</taxon>
        <taxon>Funariales</taxon>
        <taxon>Funariaceae</taxon>
        <taxon>Physcomitrium</taxon>
    </lineage>
</organism>
<dbReference type="InParanoid" id="A0A2K1J016"/>
<dbReference type="InterPro" id="IPR024083">
    <property type="entry name" value="Fumarase/histidase_N"/>
</dbReference>
<dbReference type="InterPro" id="IPR001106">
    <property type="entry name" value="Aromatic_Lyase"/>
</dbReference>
<name>A0A2K1J016_PHYPA</name>
<protein>
    <recommendedName>
        <fullName evidence="6">Phenylalanine ammonia-lyase</fullName>
    </recommendedName>
</protein>
<dbReference type="InterPro" id="IPR008948">
    <property type="entry name" value="L-Aspartase-like"/>
</dbReference>
<keyword evidence="5" id="KW-1185">Reference proteome</keyword>
<dbReference type="AlphaFoldDB" id="A0A2K1J016"/>
<evidence type="ECO:0008006" key="6">
    <source>
        <dbReference type="Google" id="ProtNLM"/>
    </source>
</evidence>
<feature type="compositionally biased region" description="Basic residues" evidence="2">
    <location>
        <begin position="248"/>
        <end position="260"/>
    </location>
</feature>
<gene>
    <name evidence="3" type="ORF">PHYPA_022764</name>
</gene>
<evidence type="ECO:0000313" key="3">
    <source>
        <dbReference type="EMBL" id="PNR34866.1"/>
    </source>
</evidence>
<dbReference type="SMR" id="A0A2K1J016"/>
<reference evidence="3 5" key="1">
    <citation type="journal article" date="2008" name="Science">
        <title>The Physcomitrella genome reveals evolutionary insights into the conquest of land by plants.</title>
        <authorList>
            <person name="Rensing S."/>
            <person name="Lang D."/>
            <person name="Zimmer A."/>
            <person name="Terry A."/>
            <person name="Salamov A."/>
            <person name="Shapiro H."/>
            <person name="Nishiyama T."/>
            <person name="Perroud P.-F."/>
            <person name="Lindquist E."/>
            <person name="Kamisugi Y."/>
            <person name="Tanahashi T."/>
            <person name="Sakakibara K."/>
            <person name="Fujita T."/>
            <person name="Oishi K."/>
            <person name="Shin-I T."/>
            <person name="Kuroki Y."/>
            <person name="Toyoda A."/>
            <person name="Suzuki Y."/>
            <person name="Hashimoto A."/>
            <person name="Yamaguchi K."/>
            <person name="Sugano A."/>
            <person name="Kohara Y."/>
            <person name="Fujiyama A."/>
            <person name="Anterola A."/>
            <person name="Aoki S."/>
            <person name="Ashton N."/>
            <person name="Barbazuk W.B."/>
            <person name="Barker E."/>
            <person name="Bennetzen J."/>
            <person name="Bezanilla M."/>
            <person name="Blankenship R."/>
            <person name="Cho S.H."/>
            <person name="Dutcher S."/>
            <person name="Estelle M."/>
            <person name="Fawcett J.A."/>
            <person name="Gundlach H."/>
            <person name="Hanada K."/>
            <person name="Heyl A."/>
            <person name="Hicks K.A."/>
            <person name="Hugh J."/>
            <person name="Lohr M."/>
            <person name="Mayer K."/>
            <person name="Melkozernov A."/>
            <person name="Murata T."/>
            <person name="Nelson D."/>
            <person name="Pils B."/>
            <person name="Prigge M."/>
            <person name="Reiss B."/>
            <person name="Renner T."/>
            <person name="Rombauts S."/>
            <person name="Rushton P."/>
            <person name="Sanderfoot A."/>
            <person name="Schween G."/>
            <person name="Shiu S.-H."/>
            <person name="Stueber K."/>
            <person name="Theodoulou F.L."/>
            <person name="Tu H."/>
            <person name="Van de Peer Y."/>
            <person name="Verrier P.J."/>
            <person name="Waters E."/>
            <person name="Wood A."/>
            <person name="Yang L."/>
            <person name="Cove D."/>
            <person name="Cuming A."/>
            <person name="Hasebe M."/>
            <person name="Lucas S."/>
            <person name="Mishler D.B."/>
            <person name="Reski R."/>
            <person name="Grigoriev I."/>
            <person name="Quatrano R.S."/>
            <person name="Boore J.L."/>
        </authorList>
    </citation>
    <scope>NUCLEOTIDE SEQUENCE [LARGE SCALE GENOMIC DNA]</scope>
    <source>
        <strain evidence="4 5">cv. Gransden 2004</strain>
    </source>
</reference>
<dbReference type="Gene3D" id="1.10.275.10">
    <property type="entry name" value="Fumarase/aspartase (N-terminal domain)"/>
    <property type="match status" value="2"/>
</dbReference>
<dbReference type="Gramene" id="Pp3c18_5430V3.1">
    <property type="protein sequence ID" value="Pp3c18_5430V3.1"/>
    <property type="gene ID" value="Pp3c18_5430"/>
</dbReference>
<evidence type="ECO:0000313" key="5">
    <source>
        <dbReference type="Proteomes" id="UP000006727"/>
    </source>
</evidence>
<dbReference type="SUPFAM" id="SSF48557">
    <property type="entry name" value="L-aspartase-like"/>
    <property type="match status" value="2"/>
</dbReference>
<accession>A0A2K1J016</accession>
<dbReference type="Gene3D" id="1.20.200.10">
    <property type="entry name" value="Fumarase/aspartase (Central domain)"/>
    <property type="match status" value="1"/>
</dbReference>
<reference evidence="3 5" key="2">
    <citation type="journal article" date="2018" name="Plant J.">
        <title>The Physcomitrella patens chromosome-scale assembly reveals moss genome structure and evolution.</title>
        <authorList>
            <person name="Lang D."/>
            <person name="Ullrich K.K."/>
            <person name="Murat F."/>
            <person name="Fuchs J."/>
            <person name="Jenkins J."/>
            <person name="Haas F.B."/>
            <person name="Piednoel M."/>
            <person name="Gundlach H."/>
            <person name="Van Bel M."/>
            <person name="Meyberg R."/>
            <person name="Vives C."/>
            <person name="Morata J."/>
            <person name="Symeonidi A."/>
            <person name="Hiss M."/>
            <person name="Muchero W."/>
            <person name="Kamisugi Y."/>
            <person name="Saleh O."/>
            <person name="Blanc G."/>
            <person name="Decker E.L."/>
            <person name="van Gessel N."/>
            <person name="Grimwood J."/>
            <person name="Hayes R.D."/>
            <person name="Graham S.W."/>
            <person name="Gunter L.E."/>
            <person name="McDaniel S.F."/>
            <person name="Hoernstein S.N.W."/>
            <person name="Larsson A."/>
            <person name="Li F.W."/>
            <person name="Perroud P.F."/>
            <person name="Phillips J."/>
            <person name="Ranjan P."/>
            <person name="Rokshar D.S."/>
            <person name="Rothfels C.J."/>
            <person name="Schneider L."/>
            <person name="Shu S."/>
            <person name="Stevenson D.W."/>
            <person name="Thummler F."/>
            <person name="Tillich M."/>
            <person name="Villarreal Aguilar J.C."/>
            <person name="Widiez T."/>
            <person name="Wong G.K."/>
            <person name="Wymore A."/>
            <person name="Zhang Y."/>
            <person name="Zimmer A.D."/>
            <person name="Quatrano R.S."/>
            <person name="Mayer K.F.X."/>
            <person name="Goodstein D."/>
            <person name="Casacuberta J.M."/>
            <person name="Vandepoele K."/>
            <person name="Reski R."/>
            <person name="Cuming A.C."/>
            <person name="Tuskan G.A."/>
            <person name="Maumus F."/>
            <person name="Salse J."/>
            <person name="Schmutz J."/>
            <person name="Rensing S.A."/>
        </authorList>
    </citation>
    <scope>NUCLEOTIDE SEQUENCE [LARGE SCALE GENOMIC DNA]</scope>
    <source>
        <strain evidence="4 5">cv. Gransden 2004</strain>
    </source>
</reference>
<dbReference type="Proteomes" id="UP000006727">
    <property type="component" value="Chromosome 18"/>
</dbReference>
<dbReference type="STRING" id="3218.A0A2K1J016"/>
<reference evidence="4" key="3">
    <citation type="submission" date="2020-12" db="UniProtKB">
        <authorList>
            <consortium name="EnsemblPlants"/>
        </authorList>
    </citation>
    <scope>IDENTIFICATION</scope>
</reference>
<proteinExistence type="inferred from homology"/>
<sequence>MLHKEHSPNLIKLHFTLRPIQAANAGQSLHPTLQSSIPTTAPRAGELNVIGSVHGADPLNWAKTAKAMECSHLEETKRMVDTYQNATQVTIDGATLTVPQVAAIAGRPDVHVVLDAANQGVELQRELIRFLNAGVLSKGNSLPSETARAAMLVRTNTLMQGYSGIRWEILQAMEKLLNAHVTPQVALAGYHHVIRRPRPLVVYRRPAYRSPRFESCHRGRTRGFRAGGLAHRRRGVALRAGAEGRARPCQRHRSRFRPRSARAQGKPEFADPLTHKLKHHPGQMEAAAVMEWVLDGSSFMKAAAKFNETDPLRKPKQDRYALRTSPQWLGPQVEVIRNTTQAIEREINSVNDNPIIDAARGIALHGGNFQGTAIIVSMDNMRLALAAIAKLMFAQFSELVNDYYSNGLPSNLSGGSNPSLDYGMKGAEIAMTSYLSEINYLAT</sequence>
<dbReference type="PANTHER" id="PTHR10362">
    <property type="entry name" value="HISTIDINE AMMONIA-LYASE"/>
    <property type="match status" value="1"/>
</dbReference>
<dbReference type="Pfam" id="PF00221">
    <property type="entry name" value="Lyase_aromatic"/>
    <property type="match status" value="2"/>
</dbReference>
<feature type="region of interest" description="Disordered" evidence="2">
    <location>
        <begin position="241"/>
        <end position="266"/>
    </location>
</feature>
<comment type="similarity">
    <text evidence="1">Belongs to the PAL/histidase family.</text>
</comment>
<evidence type="ECO:0000256" key="1">
    <source>
        <dbReference type="ARBA" id="ARBA00007238"/>
    </source>
</evidence>
<evidence type="ECO:0000256" key="2">
    <source>
        <dbReference type="SAM" id="MobiDB-lite"/>
    </source>
</evidence>